<evidence type="ECO:0000313" key="1">
    <source>
        <dbReference type="EMBL" id="KWT70002.1"/>
    </source>
</evidence>
<gene>
    <name evidence="1" type="ORF">APY04_1211</name>
</gene>
<accession>A0A120CWV8</accession>
<sequence length="53" mass="6013">MRRASVRAYRYAQWRHGADNAPAQVSVAAAPFLFLDERRNEYASHPQAAFSFG</sequence>
<name>A0A120CWV8_HYPSL</name>
<proteinExistence type="predicted"/>
<dbReference type="Proteomes" id="UP000059074">
    <property type="component" value="Unassembled WGS sequence"/>
</dbReference>
<reference evidence="1 2" key="1">
    <citation type="submission" date="2015-10" db="EMBL/GenBank/DDBJ databases">
        <title>Transcriptomic analysis of a linuron degrading triple-species bacterial consortium.</title>
        <authorList>
            <person name="Albers P."/>
        </authorList>
    </citation>
    <scope>NUCLEOTIDE SEQUENCE [LARGE SCALE GENOMIC DNA]</scope>
    <source>
        <strain evidence="1 2">WDL6</strain>
    </source>
</reference>
<keyword evidence="2" id="KW-1185">Reference proteome</keyword>
<dbReference type="AlphaFoldDB" id="A0A120CWV8"/>
<evidence type="ECO:0000313" key="2">
    <source>
        <dbReference type="Proteomes" id="UP000059074"/>
    </source>
</evidence>
<comment type="caution">
    <text evidence="1">The sequence shown here is derived from an EMBL/GenBank/DDBJ whole genome shotgun (WGS) entry which is preliminary data.</text>
</comment>
<protein>
    <submittedName>
        <fullName evidence="1">Uncharacterized protein</fullName>
    </submittedName>
</protein>
<organism evidence="1 2">
    <name type="scientific">Hyphomicrobium sulfonivorans</name>
    <dbReference type="NCBI Taxonomy" id="121290"/>
    <lineage>
        <taxon>Bacteria</taxon>
        <taxon>Pseudomonadati</taxon>
        <taxon>Pseudomonadota</taxon>
        <taxon>Alphaproteobacteria</taxon>
        <taxon>Hyphomicrobiales</taxon>
        <taxon>Hyphomicrobiaceae</taxon>
        <taxon>Hyphomicrobium</taxon>
    </lineage>
</organism>
<dbReference type="EMBL" id="LMTR01000040">
    <property type="protein sequence ID" value="KWT70002.1"/>
    <property type="molecule type" value="Genomic_DNA"/>
</dbReference>